<evidence type="ECO:0000313" key="1">
    <source>
        <dbReference type="Proteomes" id="UP000095282"/>
    </source>
</evidence>
<sequence length="230" mass="26614">MKVGMYGNRSAAKILVLGPPKAGKTTFCRFLADFMEESLGLKRNEEERERKFEFEFSTTYIPTKAARIQEFETLEFFSGAEHAARRLQDSEVHLWDVSGDRKYEDCWPAIKENAEGVILVANPEEHKGKDLKLWYTEFVEKENINLNCVMVILNEQGSKKTNHEQISSFEILPQLRTVHHVAHHFGSEALQIKAEFNTFMASVLKMEEPYNEMAENHGLSYEETPEEEDF</sequence>
<dbReference type="Proteomes" id="UP000095282">
    <property type="component" value="Unplaced"/>
</dbReference>
<dbReference type="SUPFAM" id="SSF52540">
    <property type="entry name" value="P-loop containing nucleoside triphosphate hydrolases"/>
    <property type="match status" value="1"/>
</dbReference>
<dbReference type="InterPro" id="IPR027417">
    <property type="entry name" value="P-loop_NTPase"/>
</dbReference>
<dbReference type="Gene3D" id="3.40.50.300">
    <property type="entry name" value="P-loop containing nucleotide triphosphate hydrolases"/>
    <property type="match status" value="1"/>
</dbReference>
<keyword evidence="1" id="KW-1185">Reference proteome</keyword>
<reference evidence="2" key="1">
    <citation type="submission" date="2016-11" db="UniProtKB">
        <authorList>
            <consortium name="WormBaseParasite"/>
        </authorList>
    </citation>
    <scope>IDENTIFICATION</scope>
</reference>
<name>A0A1I7T0B7_9PELO</name>
<protein>
    <submittedName>
        <fullName evidence="2">GTP-binding protein</fullName>
    </submittedName>
</protein>
<dbReference type="Pfam" id="PF08477">
    <property type="entry name" value="Roc"/>
    <property type="match status" value="1"/>
</dbReference>
<organism evidence="1 2">
    <name type="scientific">Caenorhabditis tropicalis</name>
    <dbReference type="NCBI Taxonomy" id="1561998"/>
    <lineage>
        <taxon>Eukaryota</taxon>
        <taxon>Metazoa</taxon>
        <taxon>Ecdysozoa</taxon>
        <taxon>Nematoda</taxon>
        <taxon>Chromadorea</taxon>
        <taxon>Rhabditida</taxon>
        <taxon>Rhabditina</taxon>
        <taxon>Rhabditomorpha</taxon>
        <taxon>Rhabditoidea</taxon>
        <taxon>Rhabditidae</taxon>
        <taxon>Peloderinae</taxon>
        <taxon>Caenorhabditis</taxon>
    </lineage>
</organism>
<dbReference type="WBParaSite" id="Csp11.Scaffold441.g1190.t1">
    <property type="protein sequence ID" value="Csp11.Scaffold441.g1190.t1"/>
    <property type="gene ID" value="Csp11.Scaffold441.g1190"/>
</dbReference>
<dbReference type="AlphaFoldDB" id="A0A1I7T0B7"/>
<evidence type="ECO:0000313" key="2">
    <source>
        <dbReference type="WBParaSite" id="Csp11.Scaffold441.g1190.t1"/>
    </source>
</evidence>
<dbReference type="eggNOG" id="ENOG502RXD4">
    <property type="taxonomic scope" value="Eukaryota"/>
</dbReference>
<proteinExistence type="predicted"/>
<accession>A0A1I7T0B7</accession>
<dbReference type="STRING" id="1561998.A0A1I7T0B7"/>